<keyword evidence="4" id="KW-0863">Zinc-finger</keyword>
<name>A0A2A2HFP2_9EURY</name>
<dbReference type="GO" id="GO:1990904">
    <property type="term" value="C:ribonucleoprotein complex"/>
    <property type="evidence" value="ECO:0007669"/>
    <property type="project" value="UniProtKB-KW"/>
</dbReference>
<proteinExistence type="inferred from homology"/>
<evidence type="ECO:0000256" key="4">
    <source>
        <dbReference type="HAMAP-Rule" id="MF_01476"/>
    </source>
</evidence>
<dbReference type="HAMAP" id="MF_01476">
    <property type="entry name" value="Ribosomal_L44e"/>
    <property type="match status" value="1"/>
</dbReference>
<comment type="cofactor">
    <cofactor evidence="4">
        <name>Zn(2+)</name>
        <dbReference type="ChEBI" id="CHEBI:29105"/>
    </cofactor>
    <text evidence="4">Binds 1 zinc ion per subunit.</text>
</comment>
<dbReference type="OrthoDB" id="52456at2157"/>
<dbReference type="InterPro" id="IPR011332">
    <property type="entry name" value="Ribosomal_zn-bd"/>
</dbReference>
<dbReference type="PANTHER" id="PTHR10369">
    <property type="entry name" value="60S RIBOSOMAL PROTEIN L36A/L44"/>
    <property type="match status" value="1"/>
</dbReference>
<dbReference type="GO" id="GO:0006412">
    <property type="term" value="P:translation"/>
    <property type="evidence" value="ECO:0007669"/>
    <property type="project" value="UniProtKB-UniRule"/>
</dbReference>
<keyword evidence="4" id="KW-0479">Metal-binding</keyword>
<dbReference type="EMBL" id="LMVN01000001">
    <property type="protein sequence ID" value="PAV08281.1"/>
    <property type="molecule type" value="Genomic_DNA"/>
</dbReference>
<comment type="caution">
    <text evidence="4">Lacks conserved residue(s) required for the propagation of feature annotation.</text>
</comment>
<protein>
    <recommendedName>
        <fullName evidence="4">Large ribosomal subunit protein eL42</fullName>
    </recommendedName>
</protein>
<comment type="similarity">
    <text evidence="1 4">Belongs to the eukaryotic ribosomal protein eL42 family.</text>
</comment>
<feature type="binding site" evidence="4">
    <location>
        <position position="73"/>
    </location>
    <ligand>
        <name>Zn(2+)</name>
        <dbReference type="ChEBI" id="CHEBI:29105"/>
    </ligand>
</feature>
<dbReference type="Gene3D" id="3.10.450.80">
    <property type="match status" value="1"/>
</dbReference>
<accession>A0A2A2HFP2</accession>
<comment type="caution">
    <text evidence="5">The sequence shown here is derived from an EMBL/GenBank/DDBJ whole genome shotgun (WGS) entry which is preliminary data.</text>
</comment>
<evidence type="ECO:0000313" key="7">
    <source>
        <dbReference type="Proteomes" id="UP000217528"/>
    </source>
</evidence>
<keyword evidence="4" id="KW-0699">rRNA-binding</keyword>
<dbReference type="NCBIfam" id="NF004425">
    <property type="entry name" value="PRK05767.1"/>
    <property type="match status" value="1"/>
</dbReference>
<dbReference type="AlphaFoldDB" id="A0A2A2HFP2"/>
<dbReference type="GO" id="GO:0005840">
    <property type="term" value="C:ribosome"/>
    <property type="evidence" value="ECO:0007669"/>
    <property type="project" value="UniProtKB-KW"/>
</dbReference>
<feature type="binding site" evidence="4">
    <location>
        <position position="11"/>
    </location>
    <ligand>
        <name>Zn(2+)</name>
        <dbReference type="ChEBI" id="CHEBI:29105"/>
    </ligand>
</feature>
<evidence type="ECO:0000313" key="6">
    <source>
        <dbReference type="EMBL" id="PWL08373.1"/>
    </source>
</evidence>
<dbReference type="Pfam" id="PF00935">
    <property type="entry name" value="Ribosomal_L44"/>
    <property type="match status" value="1"/>
</dbReference>
<evidence type="ECO:0000313" key="5">
    <source>
        <dbReference type="EMBL" id="PAV08281.1"/>
    </source>
</evidence>
<dbReference type="GO" id="GO:0003735">
    <property type="term" value="F:structural constituent of ribosome"/>
    <property type="evidence" value="ECO:0007669"/>
    <property type="project" value="InterPro"/>
</dbReference>
<keyword evidence="4" id="KW-0694">RNA-binding</keyword>
<evidence type="ECO:0000256" key="2">
    <source>
        <dbReference type="ARBA" id="ARBA00022980"/>
    </source>
</evidence>
<keyword evidence="7" id="KW-1185">Reference proteome</keyword>
<dbReference type="InterPro" id="IPR053708">
    <property type="entry name" value="Ribosomal_LSU_eL42"/>
</dbReference>
<comment type="function">
    <text evidence="4">Binds to the 23S rRNA.</text>
</comment>
<feature type="binding site" evidence="4">
    <location>
        <position position="70"/>
    </location>
    <ligand>
        <name>Zn(2+)</name>
        <dbReference type="ChEBI" id="CHEBI:29105"/>
    </ligand>
</feature>
<keyword evidence="2 4" id="KW-0689">Ribosomal protein</keyword>
<organism evidence="5 7">
    <name type="scientific">Methanosphaera cuniculi</name>
    <dbReference type="NCBI Taxonomy" id="1077256"/>
    <lineage>
        <taxon>Archaea</taxon>
        <taxon>Methanobacteriati</taxon>
        <taxon>Methanobacteriota</taxon>
        <taxon>Methanomada group</taxon>
        <taxon>Methanobacteria</taxon>
        <taxon>Methanobacteriales</taxon>
        <taxon>Methanobacteriaceae</taxon>
        <taxon>Methanosphaera</taxon>
    </lineage>
</organism>
<dbReference type="Proteomes" id="UP000217528">
    <property type="component" value="Unassembled WGS sequence"/>
</dbReference>
<keyword evidence="3 4" id="KW-0687">Ribonucleoprotein</keyword>
<dbReference type="GO" id="GO:0008270">
    <property type="term" value="F:zinc ion binding"/>
    <property type="evidence" value="ECO:0007669"/>
    <property type="project" value="UniProtKB-UniRule"/>
</dbReference>
<evidence type="ECO:0000256" key="3">
    <source>
        <dbReference type="ARBA" id="ARBA00023274"/>
    </source>
</evidence>
<feature type="binding site" evidence="4">
    <location>
        <position position="14"/>
    </location>
    <ligand>
        <name>Zn(2+)</name>
        <dbReference type="ChEBI" id="CHEBI:29105"/>
    </ligand>
</feature>
<dbReference type="GO" id="GO:0070180">
    <property type="term" value="F:large ribosomal subunit rRNA binding"/>
    <property type="evidence" value="ECO:0007669"/>
    <property type="project" value="UniProtKB-UniRule"/>
</dbReference>
<keyword evidence="4" id="KW-0862">Zinc</keyword>
<dbReference type="Proteomes" id="UP000246004">
    <property type="component" value="Unassembled WGS sequence"/>
</dbReference>
<evidence type="ECO:0000313" key="8">
    <source>
        <dbReference type="Proteomes" id="UP000246004"/>
    </source>
</evidence>
<dbReference type="SUPFAM" id="SSF57829">
    <property type="entry name" value="Zn-binding ribosomal proteins"/>
    <property type="match status" value="1"/>
</dbReference>
<evidence type="ECO:0000256" key="1">
    <source>
        <dbReference type="ARBA" id="ARBA00009364"/>
    </source>
</evidence>
<comment type="subunit">
    <text evidence="4">Part of the 50S ribosomal subunit.</text>
</comment>
<dbReference type="InterPro" id="IPR000552">
    <property type="entry name" value="Ribosomal_eL44"/>
</dbReference>
<reference evidence="5 7" key="2">
    <citation type="journal article" date="2017" name="BMC Genomics">
        <title>Genomic analysis of methanogenic archaea reveals a shift towards energy conservation.</title>
        <authorList>
            <person name="Gilmore S.P."/>
            <person name="Henske J.K."/>
            <person name="Sexton J.A."/>
            <person name="Solomon K.V."/>
            <person name="Seppala S."/>
            <person name="Yoo J.I."/>
            <person name="Huyett L.M."/>
            <person name="Pressman A."/>
            <person name="Cogan J.Z."/>
            <person name="Kivenson V."/>
            <person name="Peng X."/>
            <person name="Tan Y."/>
            <person name="Valentine D.L."/>
            <person name="O'Malley M.A."/>
        </authorList>
    </citation>
    <scope>NUCLEOTIDE SEQUENCE [LARGE SCALE GENOMIC DNA]</scope>
    <source>
        <strain evidence="5 7">1R-7</strain>
    </source>
</reference>
<gene>
    <name evidence="4" type="primary">rpl44e</name>
    <name evidence="5" type="ORF">ASJ82_03590</name>
    <name evidence="6" type="ORF">MSCUN_08120</name>
</gene>
<dbReference type="RefSeq" id="WP_095607935.1">
    <property type="nucleotide sequence ID" value="NZ_CANQEZ010000001.1"/>
</dbReference>
<reference evidence="6 8" key="1">
    <citation type="submission" date="2016-04" db="EMBL/GenBank/DDBJ databases">
        <title>Genome sequence of Methanosphaera cuniculi DSM 4103.</title>
        <authorList>
            <person name="Poehlein A."/>
            <person name="Seedorf H."/>
            <person name="Daniel R."/>
        </authorList>
    </citation>
    <scope>NUCLEOTIDE SEQUENCE [LARGE SCALE GENOMIC DNA]</scope>
    <source>
        <strain evidence="6 8">DSM 4103</strain>
    </source>
</reference>
<sequence length="94" mass="11122">MRIPRERRTYCPKCKKHTVHEVHTSKKRKASELKWGQRQFRRVTAGYRGYPRPLPSGSKPIKKLDLRYKCKECGKAHIKRDTNIRAGKVEFVSQ</sequence>
<dbReference type="EMBL" id="LWMS01000020">
    <property type="protein sequence ID" value="PWL08373.1"/>
    <property type="molecule type" value="Genomic_DNA"/>
</dbReference>